<organism evidence="3">
    <name type="scientific">Kitasatospora camelliae</name>
    <dbReference type="NCBI Taxonomy" id="3156397"/>
    <lineage>
        <taxon>Bacteria</taxon>
        <taxon>Bacillati</taxon>
        <taxon>Actinomycetota</taxon>
        <taxon>Actinomycetes</taxon>
        <taxon>Kitasatosporales</taxon>
        <taxon>Streptomycetaceae</taxon>
        <taxon>Kitasatospora</taxon>
    </lineage>
</organism>
<gene>
    <name evidence="3" type="ORF">ABWK59_32830</name>
    <name evidence="4" type="ORF">ABWK59_35625</name>
</gene>
<dbReference type="GO" id="GO:0003690">
    <property type="term" value="F:double-stranded DNA binding"/>
    <property type="evidence" value="ECO:0007669"/>
    <property type="project" value="TreeGrafter"/>
</dbReference>
<dbReference type="RefSeq" id="WP_354644309.1">
    <property type="nucleotide sequence ID" value="NZ_CP159872.1"/>
</dbReference>
<evidence type="ECO:0000256" key="1">
    <source>
        <dbReference type="ARBA" id="ARBA00023172"/>
    </source>
</evidence>
<dbReference type="KEGG" id="kcm:ABWK59_32830"/>
<dbReference type="GO" id="GO:0006310">
    <property type="term" value="P:DNA recombination"/>
    <property type="evidence" value="ECO:0007669"/>
    <property type="project" value="UniProtKB-KW"/>
</dbReference>
<dbReference type="InterPro" id="IPR009187">
    <property type="entry name" value="Prok_Ku"/>
</dbReference>
<evidence type="ECO:0000256" key="2">
    <source>
        <dbReference type="SAM" id="MobiDB-lite"/>
    </source>
</evidence>
<feature type="compositionally biased region" description="Basic residues" evidence="2">
    <location>
        <begin position="179"/>
        <end position="188"/>
    </location>
</feature>
<dbReference type="EMBL" id="CP159872">
    <property type="protein sequence ID" value="XCM83373.1"/>
    <property type="molecule type" value="Genomic_DNA"/>
</dbReference>
<name>A0AAU8K3U0_9ACTN</name>
<geneLocation type="plasmid" evidence="4">
    <name>punmamed1</name>
</geneLocation>
<accession>A0AAU8K3U0</accession>
<proteinExistence type="predicted"/>
<evidence type="ECO:0008006" key="5">
    <source>
        <dbReference type="Google" id="ProtNLM"/>
    </source>
</evidence>
<keyword evidence="1" id="KW-0233">DNA recombination</keyword>
<dbReference type="KEGG" id="kcm:ABWK59_35625"/>
<keyword evidence="4" id="KW-0614">Plasmid</keyword>
<reference evidence="3" key="1">
    <citation type="submission" date="2024-06" db="EMBL/GenBank/DDBJ databases">
        <title>The genome sequences of Kitasatospora sp. strain HUAS MG31.</title>
        <authorList>
            <person name="Mo P."/>
        </authorList>
    </citation>
    <scope>NUCLEOTIDE SEQUENCE</scope>
    <source>
        <strain evidence="3">HUAS MG31</strain>
        <plasmid evidence="4">punmamed1</plasmid>
    </source>
</reference>
<dbReference type="PANTHER" id="PTHR41251">
    <property type="entry name" value="NON-HOMOLOGOUS END JOINING PROTEIN KU"/>
    <property type="match status" value="1"/>
</dbReference>
<feature type="compositionally biased region" description="Basic and acidic residues" evidence="2">
    <location>
        <begin position="137"/>
        <end position="147"/>
    </location>
</feature>
<evidence type="ECO:0000313" key="4">
    <source>
        <dbReference type="EMBL" id="XCM84292.1"/>
    </source>
</evidence>
<dbReference type="PANTHER" id="PTHR41251:SF1">
    <property type="entry name" value="NON-HOMOLOGOUS END JOINING PROTEIN KU"/>
    <property type="match status" value="1"/>
</dbReference>
<evidence type="ECO:0000313" key="3">
    <source>
        <dbReference type="EMBL" id="XCM83373.1"/>
    </source>
</evidence>
<feature type="region of interest" description="Disordered" evidence="2">
    <location>
        <begin position="137"/>
        <end position="188"/>
    </location>
</feature>
<dbReference type="AlphaFoldDB" id="A0AAU8K3U0"/>
<sequence>MSASIPAATDTGPGSPPRLGAARFLRPVAVLVAVGRARAGLQRLDLVADQLGDPVDLAPKGIELRPKEIGLARTLMDATTEDFQIEAEHDEYAHALEQVVEARLAGLEPPHAPKSRVLPPGGTVTDLMAVLERALADAREQHPKTSDAVRSTSSTRTTKKTTDRKTTGKPLSVDVPKAPARKGRTPPT</sequence>
<dbReference type="EMBL" id="CP159873">
    <property type="protein sequence ID" value="XCM84292.1"/>
    <property type="molecule type" value="Genomic_DNA"/>
</dbReference>
<protein>
    <recommendedName>
        <fullName evidence="5">Ku protein</fullName>
    </recommendedName>
</protein>